<proteinExistence type="predicted"/>
<reference evidence="1" key="2">
    <citation type="submission" date="2020-02" db="EMBL/GenBank/DDBJ databases">
        <authorList>
            <consortium name="NCBI Pathogen Detection Project"/>
        </authorList>
    </citation>
    <scope>NUCLEOTIDE SEQUENCE</scope>
    <source>
        <strain evidence="1">MA.1090801643</strain>
    </source>
</reference>
<sequence>KCQGIPKVATFEPIFKITIIIHHRIENWLRILRQVNHEIQNQIVTYRWL</sequence>
<dbReference type="EMBL" id="DAAXRR010000039">
    <property type="protein sequence ID" value="HAG2294422.1"/>
    <property type="molecule type" value="Genomic_DNA"/>
</dbReference>
<accession>A0A760BX43</accession>
<protein>
    <submittedName>
        <fullName evidence="1">Uncharacterized protein</fullName>
    </submittedName>
</protein>
<name>A0A760BX43_SALER</name>
<evidence type="ECO:0000313" key="1">
    <source>
        <dbReference type="EMBL" id="HAG2294422.1"/>
    </source>
</evidence>
<feature type="non-terminal residue" evidence="1">
    <location>
        <position position="1"/>
    </location>
</feature>
<comment type="caution">
    <text evidence="1">The sequence shown here is derived from an EMBL/GenBank/DDBJ whole genome shotgun (WGS) entry which is preliminary data.</text>
</comment>
<reference evidence="1" key="1">
    <citation type="journal article" date="2018" name="Genome Biol.">
        <title>SKESA: strategic k-mer extension for scrupulous assemblies.</title>
        <authorList>
            <person name="Souvorov A."/>
            <person name="Agarwala R."/>
            <person name="Lipman D.J."/>
        </authorList>
    </citation>
    <scope>NUCLEOTIDE SEQUENCE</scope>
    <source>
        <strain evidence="1">MA.1090801643</strain>
    </source>
</reference>
<gene>
    <name evidence="1" type="ORF">G8V35_004457</name>
</gene>
<organism evidence="1">
    <name type="scientific">Salmonella enterica</name>
    <name type="common">Salmonella choleraesuis</name>
    <dbReference type="NCBI Taxonomy" id="28901"/>
    <lineage>
        <taxon>Bacteria</taxon>
        <taxon>Pseudomonadati</taxon>
        <taxon>Pseudomonadota</taxon>
        <taxon>Gammaproteobacteria</taxon>
        <taxon>Enterobacterales</taxon>
        <taxon>Enterobacteriaceae</taxon>
        <taxon>Salmonella</taxon>
    </lineage>
</organism>
<dbReference type="AlphaFoldDB" id="A0A760BX43"/>